<dbReference type="Gene3D" id="3.40.1110.10">
    <property type="entry name" value="Calcium-transporting ATPase, cytoplasmic domain N"/>
    <property type="match status" value="1"/>
</dbReference>
<dbReference type="InterPro" id="IPR050510">
    <property type="entry name" value="Cation_transp_ATPase_P-type"/>
</dbReference>
<feature type="domain" description="Cation-transporting P-type ATPase N-terminal" evidence="11">
    <location>
        <begin position="1"/>
        <end position="59"/>
    </location>
</feature>
<dbReference type="GO" id="GO:0005886">
    <property type="term" value="C:plasma membrane"/>
    <property type="evidence" value="ECO:0007669"/>
    <property type="project" value="UniProtKB-SubCell"/>
</dbReference>
<dbReference type="NCBIfam" id="TIGR01494">
    <property type="entry name" value="ATPase_P-type"/>
    <property type="match status" value="2"/>
</dbReference>
<keyword evidence="7" id="KW-1278">Translocase</keyword>
<dbReference type="GO" id="GO:0016887">
    <property type="term" value="F:ATP hydrolysis activity"/>
    <property type="evidence" value="ECO:0007669"/>
    <property type="project" value="InterPro"/>
</dbReference>
<feature type="transmembrane region" description="Helical" evidence="10">
    <location>
        <begin position="218"/>
        <end position="238"/>
    </location>
</feature>
<feature type="transmembrane region" description="Helical" evidence="10">
    <location>
        <begin position="692"/>
        <end position="711"/>
    </location>
</feature>
<sequence>MELAGLTTSEARARLRHYGPNEIRETKRVVALTLFLRQFRSPLVIVLFLAAFVSLLLSDVIDGILIIIIVLINGLLGFYQEYKAEKILQALKKISSPIARVIRDSKESEIAVSQLVSGDVVILERGARVPADGKIIQAFNFELNEAALTGESASVFRDSRDPNNQIFLGTTVVGGRAIYEISATGSGTRFGKIATQLETLEEEKTPLEKEIESLGKKLGIMALVSAGLVFGTGVLQSLGVREMFITAVSLAVAAVPEGLPAIITTTLALGVQRMVGRKAVVKRLGAIEALGAVEIICTDKTGTLTTNEMRVRKIWLNNHSLSLGRAKEEVAKELNLKGPYLSSLLKIAINSSTAGLVHKEDKIKFDVIGEPMDGAMLLFAIDAGLNLEELRDESQRVQEFAFDQSLRLSSSICRSKDSLEAYIKGAPDAVLKNSSYIFLDNKKQKLTPKLRESLTADYEKFADLGLRLMAFGYKKITVGEVEALSWERKKVETELIFVGFVGIADPPRPEIEKAVIEANHAGIRTIIITGDNELTASAIAKEVGLLKEGDEVLNSQLLSKMGETELVRLLPRIRIFARATPEDKLRIVGMYQQLGLVTAVTGDGVNDSLALKKADVGISMGLTGTDVAKEASDIIVTDDNYASIVKAIEEGRVIYDNILKGVKFLLAGNLSEVIFILLSLASSLPIPLYPIQILWINLVTDGLPALALAVDPKDQEVMRRPPRDRSRKIADWASLKTPIILGTVIGLLSWGVYLIFLQGFSVDQARTAAFSTLIILQMILVLVIRKGKGAPNHYLFISIMLTLALQALIVFHPAFQKVFKTEAFF</sequence>
<dbReference type="InterPro" id="IPR004014">
    <property type="entry name" value="ATPase_P-typ_cation-transptr_N"/>
</dbReference>
<dbReference type="SUPFAM" id="SSF81665">
    <property type="entry name" value="Calcium ATPase, transmembrane domain M"/>
    <property type="match status" value="1"/>
</dbReference>
<feature type="transmembrane region" description="Helical" evidence="10">
    <location>
        <begin position="39"/>
        <end position="57"/>
    </location>
</feature>
<feature type="transmembrane region" description="Helical" evidence="10">
    <location>
        <begin position="244"/>
        <end position="269"/>
    </location>
</feature>
<keyword evidence="8 10" id="KW-1133">Transmembrane helix</keyword>
<evidence type="ECO:0000256" key="7">
    <source>
        <dbReference type="ARBA" id="ARBA00022967"/>
    </source>
</evidence>
<dbReference type="InterPro" id="IPR006068">
    <property type="entry name" value="ATPase_P-typ_cation-transptr_C"/>
</dbReference>
<evidence type="ECO:0000256" key="10">
    <source>
        <dbReference type="SAM" id="Phobius"/>
    </source>
</evidence>
<evidence type="ECO:0000256" key="4">
    <source>
        <dbReference type="ARBA" id="ARBA00022692"/>
    </source>
</evidence>
<dbReference type="SUPFAM" id="SSF81653">
    <property type="entry name" value="Calcium ATPase, transduction domain A"/>
    <property type="match status" value="1"/>
</dbReference>
<protein>
    <recommendedName>
        <fullName evidence="11">Cation-transporting P-type ATPase N-terminal domain-containing protein</fullName>
    </recommendedName>
</protein>
<feature type="transmembrane region" description="Helical" evidence="10">
    <location>
        <begin position="768"/>
        <end position="784"/>
    </location>
</feature>
<accession>A0A1G1WPD6</accession>
<evidence type="ECO:0000256" key="2">
    <source>
        <dbReference type="ARBA" id="ARBA00005675"/>
    </source>
</evidence>
<dbReference type="InterPro" id="IPR059000">
    <property type="entry name" value="ATPase_P-type_domA"/>
</dbReference>
<dbReference type="InterPro" id="IPR008250">
    <property type="entry name" value="ATPase_P-typ_transduc_dom_A_sf"/>
</dbReference>
<dbReference type="PRINTS" id="PR00120">
    <property type="entry name" value="HATPASE"/>
</dbReference>
<dbReference type="Pfam" id="PF00690">
    <property type="entry name" value="Cation_ATPase_N"/>
    <property type="match status" value="1"/>
</dbReference>
<organism evidence="12 13">
    <name type="scientific">Candidatus Woykebacteria bacterium RIFCSPHIGHO2_02_FULL_43_16b</name>
    <dbReference type="NCBI Taxonomy" id="1802601"/>
    <lineage>
        <taxon>Bacteria</taxon>
        <taxon>Candidatus Woykeibacteriota</taxon>
    </lineage>
</organism>
<dbReference type="SMART" id="SM00831">
    <property type="entry name" value="Cation_ATPase_N"/>
    <property type="match status" value="1"/>
</dbReference>
<dbReference type="Pfam" id="PF00689">
    <property type="entry name" value="Cation_ATPase_C"/>
    <property type="match status" value="1"/>
</dbReference>
<dbReference type="Pfam" id="PF00122">
    <property type="entry name" value="E1-E2_ATPase"/>
    <property type="match status" value="1"/>
</dbReference>
<feature type="transmembrane region" description="Helical" evidence="10">
    <location>
        <begin position="664"/>
        <end position="686"/>
    </location>
</feature>
<dbReference type="EMBL" id="MHCX01000020">
    <property type="protein sequence ID" value="OGY29612.1"/>
    <property type="molecule type" value="Genomic_DNA"/>
</dbReference>
<feature type="transmembrane region" description="Helical" evidence="10">
    <location>
        <begin position="732"/>
        <end position="756"/>
    </location>
</feature>
<evidence type="ECO:0000256" key="8">
    <source>
        <dbReference type="ARBA" id="ARBA00022989"/>
    </source>
</evidence>
<dbReference type="Proteomes" id="UP000177821">
    <property type="component" value="Unassembled WGS sequence"/>
</dbReference>
<evidence type="ECO:0000256" key="3">
    <source>
        <dbReference type="ARBA" id="ARBA00022475"/>
    </source>
</evidence>
<keyword evidence="3" id="KW-1003">Cell membrane</keyword>
<keyword evidence="5" id="KW-0547">Nucleotide-binding</keyword>
<evidence type="ECO:0000259" key="11">
    <source>
        <dbReference type="SMART" id="SM00831"/>
    </source>
</evidence>
<dbReference type="InterPro" id="IPR044492">
    <property type="entry name" value="P_typ_ATPase_HD_dom"/>
</dbReference>
<dbReference type="PRINTS" id="PR00119">
    <property type="entry name" value="CATATPASE"/>
</dbReference>
<feature type="transmembrane region" description="Helical" evidence="10">
    <location>
        <begin position="796"/>
        <end position="815"/>
    </location>
</feature>
<dbReference type="SUPFAM" id="SSF56784">
    <property type="entry name" value="HAD-like"/>
    <property type="match status" value="1"/>
</dbReference>
<dbReference type="InterPro" id="IPR036412">
    <property type="entry name" value="HAD-like_sf"/>
</dbReference>
<dbReference type="SFLD" id="SFLDF00027">
    <property type="entry name" value="p-type_atpase"/>
    <property type="match status" value="1"/>
</dbReference>
<keyword evidence="6" id="KW-0067">ATP-binding</keyword>
<dbReference type="Gene3D" id="3.40.50.1000">
    <property type="entry name" value="HAD superfamily/HAD-like"/>
    <property type="match status" value="1"/>
</dbReference>
<dbReference type="GO" id="GO:0005524">
    <property type="term" value="F:ATP binding"/>
    <property type="evidence" value="ECO:0007669"/>
    <property type="project" value="UniProtKB-KW"/>
</dbReference>
<dbReference type="InterPro" id="IPR001757">
    <property type="entry name" value="P_typ_ATPase"/>
</dbReference>
<comment type="caution">
    <text evidence="12">The sequence shown here is derived from an EMBL/GenBank/DDBJ whole genome shotgun (WGS) entry which is preliminary data.</text>
</comment>
<keyword evidence="9 10" id="KW-0472">Membrane</keyword>
<evidence type="ECO:0000256" key="1">
    <source>
        <dbReference type="ARBA" id="ARBA00004651"/>
    </source>
</evidence>
<dbReference type="PANTHER" id="PTHR43294:SF21">
    <property type="entry name" value="CATION TRANSPORTING ATPASE"/>
    <property type="match status" value="1"/>
</dbReference>
<comment type="similarity">
    <text evidence="2">Belongs to the cation transport ATPase (P-type) (TC 3.A.3) family. Type IIA subfamily.</text>
</comment>
<comment type="subcellular location">
    <subcellularLocation>
        <location evidence="1">Cell membrane</location>
        <topology evidence="1">Multi-pass membrane protein</topology>
    </subcellularLocation>
</comment>
<dbReference type="SFLD" id="SFLDG00002">
    <property type="entry name" value="C1.7:_P-type_atpase_like"/>
    <property type="match status" value="1"/>
</dbReference>
<dbReference type="SUPFAM" id="SSF81660">
    <property type="entry name" value="Metal cation-transporting ATPase, ATP-binding domain N"/>
    <property type="match status" value="1"/>
</dbReference>
<dbReference type="PANTHER" id="PTHR43294">
    <property type="entry name" value="SODIUM/POTASSIUM-TRANSPORTING ATPASE SUBUNIT ALPHA"/>
    <property type="match status" value="1"/>
</dbReference>
<dbReference type="InterPro" id="IPR018303">
    <property type="entry name" value="ATPase_P-typ_P_site"/>
</dbReference>
<dbReference type="InterPro" id="IPR023299">
    <property type="entry name" value="ATPase_P-typ_cyto_dom_N"/>
</dbReference>
<evidence type="ECO:0000313" key="12">
    <source>
        <dbReference type="EMBL" id="OGY29612.1"/>
    </source>
</evidence>
<gene>
    <name evidence="12" type="ORF">A3J50_00155</name>
</gene>
<dbReference type="InterPro" id="IPR023298">
    <property type="entry name" value="ATPase_P-typ_TM_dom_sf"/>
</dbReference>
<evidence type="ECO:0000313" key="13">
    <source>
        <dbReference type="Proteomes" id="UP000177821"/>
    </source>
</evidence>
<dbReference type="InterPro" id="IPR023214">
    <property type="entry name" value="HAD_sf"/>
</dbReference>
<keyword evidence="4 10" id="KW-0812">Transmembrane</keyword>
<name>A0A1G1WPD6_9BACT</name>
<dbReference type="Gene3D" id="1.20.1110.10">
    <property type="entry name" value="Calcium-transporting ATPase, transmembrane domain"/>
    <property type="match status" value="1"/>
</dbReference>
<evidence type="ECO:0000256" key="5">
    <source>
        <dbReference type="ARBA" id="ARBA00022741"/>
    </source>
</evidence>
<feature type="transmembrane region" description="Helical" evidence="10">
    <location>
        <begin position="63"/>
        <end position="79"/>
    </location>
</feature>
<reference evidence="12 13" key="1">
    <citation type="journal article" date="2016" name="Nat. Commun.">
        <title>Thousands of microbial genomes shed light on interconnected biogeochemical processes in an aquifer system.</title>
        <authorList>
            <person name="Anantharaman K."/>
            <person name="Brown C.T."/>
            <person name="Hug L.A."/>
            <person name="Sharon I."/>
            <person name="Castelle C.J."/>
            <person name="Probst A.J."/>
            <person name="Thomas B.C."/>
            <person name="Singh A."/>
            <person name="Wilkins M.J."/>
            <person name="Karaoz U."/>
            <person name="Brodie E.L."/>
            <person name="Williams K.H."/>
            <person name="Hubbard S.S."/>
            <person name="Banfield J.F."/>
        </authorList>
    </citation>
    <scope>NUCLEOTIDE SEQUENCE [LARGE SCALE GENOMIC DNA]</scope>
</reference>
<dbReference type="AlphaFoldDB" id="A0A1G1WPD6"/>
<evidence type="ECO:0000256" key="9">
    <source>
        <dbReference type="ARBA" id="ARBA00023136"/>
    </source>
</evidence>
<proteinExistence type="inferred from homology"/>
<dbReference type="SFLD" id="SFLDS00003">
    <property type="entry name" value="Haloacid_Dehalogenase"/>
    <property type="match status" value="1"/>
</dbReference>
<evidence type="ECO:0000256" key="6">
    <source>
        <dbReference type="ARBA" id="ARBA00022840"/>
    </source>
</evidence>
<dbReference type="Gene3D" id="2.70.150.10">
    <property type="entry name" value="Calcium-transporting ATPase, cytoplasmic transduction domain A"/>
    <property type="match status" value="1"/>
</dbReference>
<dbReference type="Pfam" id="PF13246">
    <property type="entry name" value="Cation_ATPase"/>
    <property type="match status" value="1"/>
</dbReference>
<dbReference type="PROSITE" id="PS00154">
    <property type="entry name" value="ATPASE_E1_E2"/>
    <property type="match status" value="1"/>
</dbReference>